<keyword evidence="10" id="KW-0460">Magnesium</keyword>
<dbReference type="SMART" id="SM01210">
    <property type="entry name" value="GARS_C"/>
    <property type="match status" value="1"/>
</dbReference>
<dbReference type="GO" id="GO:0005524">
    <property type="term" value="F:ATP binding"/>
    <property type="evidence" value="ECO:0007669"/>
    <property type="project" value="UniProtKB-UniRule"/>
</dbReference>
<protein>
    <recommendedName>
        <fullName evidence="18">ATP-grasp domain-containing protein</fullName>
    </recommendedName>
</protein>
<dbReference type="PANTHER" id="PTHR10520">
    <property type="entry name" value="TRIFUNCTIONAL PURINE BIOSYNTHETIC PROTEIN ADENOSINE-3-RELATED"/>
    <property type="match status" value="1"/>
</dbReference>
<evidence type="ECO:0000256" key="9">
    <source>
        <dbReference type="ARBA" id="ARBA00022840"/>
    </source>
</evidence>
<dbReference type="Pfam" id="PF01071">
    <property type="entry name" value="GARS_A"/>
    <property type="match status" value="1"/>
</dbReference>
<dbReference type="InterPro" id="IPR004733">
    <property type="entry name" value="PurM_cligase"/>
</dbReference>
<dbReference type="SUPFAM" id="SSF56059">
    <property type="entry name" value="Glutathione synthetase ATP-binding domain-like"/>
    <property type="match status" value="1"/>
</dbReference>
<dbReference type="Pfam" id="PF02844">
    <property type="entry name" value="GARS_N"/>
    <property type="match status" value="1"/>
</dbReference>
<keyword evidence="5" id="KW-0436">Ligase</keyword>
<evidence type="ECO:0000256" key="11">
    <source>
        <dbReference type="ARBA" id="ARBA00023211"/>
    </source>
</evidence>
<dbReference type="NCBIfam" id="TIGR00877">
    <property type="entry name" value="purD"/>
    <property type="match status" value="1"/>
</dbReference>
<evidence type="ECO:0000256" key="6">
    <source>
        <dbReference type="ARBA" id="ARBA00022723"/>
    </source>
</evidence>
<evidence type="ECO:0000256" key="13">
    <source>
        <dbReference type="ARBA" id="ARBA00029388"/>
    </source>
</evidence>
<dbReference type="Gene3D" id="3.30.1330.10">
    <property type="entry name" value="PurM-like, N-terminal domain"/>
    <property type="match status" value="1"/>
</dbReference>
<dbReference type="EMBL" id="JADGJQ010000001">
    <property type="protein sequence ID" value="KAJ3185452.1"/>
    <property type="molecule type" value="Genomic_DNA"/>
</dbReference>
<dbReference type="FunFam" id="3.40.50.20:FF:000006">
    <property type="entry name" value="Phosphoribosylamine--glycine ligase, chloroplastic"/>
    <property type="match status" value="1"/>
</dbReference>
<evidence type="ECO:0000256" key="1">
    <source>
        <dbReference type="ARBA" id="ARBA00001946"/>
    </source>
</evidence>
<dbReference type="AlphaFoldDB" id="A0AAD5TSA8"/>
<dbReference type="Gene3D" id="3.90.600.10">
    <property type="entry name" value="Phosphoribosylglycinamide synthetase, C-terminal domain"/>
    <property type="match status" value="1"/>
</dbReference>
<comment type="similarity">
    <text evidence="4">In the N-terminal section; belongs to the GARS family.</text>
</comment>
<dbReference type="Gene3D" id="3.40.50.20">
    <property type="match status" value="1"/>
</dbReference>
<feature type="domain" description="ATP-grasp" evidence="18">
    <location>
        <begin position="114"/>
        <end position="322"/>
    </location>
</feature>
<comment type="catalytic activity">
    <reaction evidence="15">
        <text>5-phospho-beta-D-ribosylamine + glycine + ATP = N(1)-(5-phospho-beta-D-ribosyl)glycinamide + ADP + phosphate + H(+)</text>
        <dbReference type="Rhea" id="RHEA:17453"/>
        <dbReference type="ChEBI" id="CHEBI:15378"/>
        <dbReference type="ChEBI" id="CHEBI:30616"/>
        <dbReference type="ChEBI" id="CHEBI:43474"/>
        <dbReference type="ChEBI" id="CHEBI:57305"/>
        <dbReference type="ChEBI" id="CHEBI:58681"/>
        <dbReference type="ChEBI" id="CHEBI:143788"/>
        <dbReference type="ChEBI" id="CHEBI:456216"/>
        <dbReference type="EC" id="6.3.4.13"/>
    </reaction>
</comment>
<proteinExistence type="inferred from homology"/>
<dbReference type="InterPro" id="IPR013815">
    <property type="entry name" value="ATP_grasp_subdomain_1"/>
</dbReference>
<dbReference type="SUPFAM" id="SSF55326">
    <property type="entry name" value="PurM N-terminal domain-like"/>
    <property type="match status" value="1"/>
</dbReference>
<dbReference type="CDD" id="cd02196">
    <property type="entry name" value="PurM"/>
    <property type="match status" value="1"/>
</dbReference>
<dbReference type="InterPro" id="IPR011761">
    <property type="entry name" value="ATP-grasp"/>
</dbReference>
<evidence type="ECO:0000256" key="12">
    <source>
        <dbReference type="ARBA" id="ARBA00023268"/>
    </source>
</evidence>
<dbReference type="InterPro" id="IPR016185">
    <property type="entry name" value="PreATP-grasp_dom_sf"/>
</dbReference>
<dbReference type="PROSITE" id="PS00184">
    <property type="entry name" value="GARS"/>
    <property type="match status" value="1"/>
</dbReference>
<dbReference type="FunFam" id="3.90.600.10:FF:000001">
    <property type="entry name" value="Trifunctional purine biosynthetic protein adenosine-3"/>
    <property type="match status" value="1"/>
</dbReference>
<dbReference type="FunFam" id="3.30.1330.10:FF:000001">
    <property type="entry name" value="Phosphoribosylformylglycinamidine cyclo-ligase"/>
    <property type="match status" value="1"/>
</dbReference>
<dbReference type="InterPro" id="IPR036676">
    <property type="entry name" value="PurM-like_C_sf"/>
</dbReference>
<dbReference type="PANTHER" id="PTHR10520:SF12">
    <property type="entry name" value="TRIFUNCTIONAL PURINE BIOSYNTHETIC PROTEIN ADENOSINE-3"/>
    <property type="match status" value="1"/>
</dbReference>
<keyword evidence="12" id="KW-0511">Multifunctional enzyme</keyword>
<name>A0AAD5TSA8_9FUNG</name>
<evidence type="ECO:0000256" key="4">
    <source>
        <dbReference type="ARBA" id="ARBA00007423"/>
    </source>
</evidence>
<dbReference type="Gene3D" id="3.30.1490.20">
    <property type="entry name" value="ATP-grasp fold, A domain"/>
    <property type="match status" value="1"/>
</dbReference>
<accession>A0AAD5TSA8</accession>
<evidence type="ECO:0000256" key="3">
    <source>
        <dbReference type="ARBA" id="ARBA00005174"/>
    </source>
</evidence>
<dbReference type="Pfam" id="PF02769">
    <property type="entry name" value="AIRS_C"/>
    <property type="match status" value="1"/>
</dbReference>
<organism evidence="19 20">
    <name type="scientific">Geranomyces variabilis</name>
    <dbReference type="NCBI Taxonomy" id="109894"/>
    <lineage>
        <taxon>Eukaryota</taxon>
        <taxon>Fungi</taxon>
        <taxon>Fungi incertae sedis</taxon>
        <taxon>Chytridiomycota</taxon>
        <taxon>Chytridiomycota incertae sedis</taxon>
        <taxon>Chytridiomycetes</taxon>
        <taxon>Spizellomycetales</taxon>
        <taxon>Powellomycetaceae</taxon>
        <taxon>Geranomyces</taxon>
    </lineage>
</organism>
<comment type="similarity">
    <text evidence="14">In the C-terminal section; belongs to the AIR synthase family.</text>
</comment>
<dbReference type="Pfam" id="PF02843">
    <property type="entry name" value="GARS_C"/>
    <property type="match status" value="1"/>
</dbReference>
<evidence type="ECO:0000256" key="5">
    <source>
        <dbReference type="ARBA" id="ARBA00022598"/>
    </source>
</evidence>
<dbReference type="SMART" id="SM01209">
    <property type="entry name" value="GARS_A"/>
    <property type="match status" value="1"/>
</dbReference>
<dbReference type="NCBIfam" id="TIGR00878">
    <property type="entry name" value="purM"/>
    <property type="match status" value="1"/>
</dbReference>
<comment type="pathway">
    <text evidence="2">Purine metabolism; IMP biosynthesis via de novo pathway; 5-amino-1-(5-phospho-D-ribosyl)imidazole from N(2)-formyl-N(1)-(5-phospho-D-ribosyl)glycinamide: step 2/2.</text>
</comment>
<dbReference type="GO" id="GO:0005829">
    <property type="term" value="C:cytosol"/>
    <property type="evidence" value="ECO:0007669"/>
    <property type="project" value="TreeGrafter"/>
</dbReference>
<evidence type="ECO:0000256" key="7">
    <source>
        <dbReference type="ARBA" id="ARBA00022741"/>
    </source>
</evidence>
<evidence type="ECO:0000313" key="19">
    <source>
        <dbReference type="EMBL" id="KAJ3185452.1"/>
    </source>
</evidence>
<dbReference type="InterPro" id="IPR036921">
    <property type="entry name" value="PurM-like_N_sf"/>
</dbReference>
<evidence type="ECO:0000256" key="15">
    <source>
        <dbReference type="ARBA" id="ARBA00047843"/>
    </source>
</evidence>
<comment type="function">
    <text evidence="13">Catalyzes the second and fifth step in the 'de novo' purine biosynthesis pathway; contains phosphoribosylamine--glycine ligase (GARS) and phosphoribosylformylglycinamidine cyclo-ligase (AIRS) activities.</text>
</comment>
<evidence type="ECO:0000256" key="2">
    <source>
        <dbReference type="ARBA" id="ARBA00004686"/>
    </source>
</evidence>
<dbReference type="InterPro" id="IPR020559">
    <property type="entry name" value="PRibGlycinamide_synth_CS"/>
</dbReference>
<keyword evidence="6" id="KW-0479">Metal-binding</keyword>
<dbReference type="FunFam" id="3.90.650.10:FF:000007">
    <property type="entry name" value="Trifunctional purine biosynthetic protein adenosine-3"/>
    <property type="match status" value="1"/>
</dbReference>
<dbReference type="Proteomes" id="UP001212152">
    <property type="component" value="Unassembled WGS sequence"/>
</dbReference>
<evidence type="ECO:0000256" key="17">
    <source>
        <dbReference type="PROSITE-ProRule" id="PRU00409"/>
    </source>
</evidence>
<keyword evidence="9 17" id="KW-0067">ATP-binding</keyword>
<dbReference type="HAMAP" id="MF_00741">
    <property type="entry name" value="AIRS"/>
    <property type="match status" value="1"/>
</dbReference>
<comment type="catalytic activity">
    <reaction evidence="16">
        <text>2-formamido-N(1)-(5-O-phospho-beta-D-ribosyl)acetamidine + ATP = 5-amino-1-(5-phospho-beta-D-ribosyl)imidazole + ADP + phosphate + H(+)</text>
        <dbReference type="Rhea" id="RHEA:23032"/>
        <dbReference type="ChEBI" id="CHEBI:15378"/>
        <dbReference type="ChEBI" id="CHEBI:30616"/>
        <dbReference type="ChEBI" id="CHEBI:43474"/>
        <dbReference type="ChEBI" id="CHEBI:137981"/>
        <dbReference type="ChEBI" id="CHEBI:147287"/>
        <dbReference type="ChEBI" id="CHEBI:456216"/>
        <dbReference type="EC" id="6.3.3.1"/>
    </reaction>
</comment>
<dbReference type="InterPro" id="IPR000115">
    <property type="entry name" value="PRibGlycinamide_synth"/>
</dbReference>
<dbReference type="PROSITE" id="PS50975">
    <property type="entry name" value="ATP_GRASP"/>
    <property type="match status" value="1"/>
</dbReference>
<dbReference type="FunFam" id="3.30.470.20:FF:000018">
    <property type="entry name" value="Trifunctional purine biosynthetic protein adenosine-3"/>
    <property type="match status" value="1"/>
</dbReference>
<comment type="caution">
    <text evidence="19">The sequence shown here is derived from an EMBL/GenBank/DDBJ whole genome shotgun (WGS) entry which is preliminary data.</text>
</comment>
<dbReference type="GO" id="GO:0046872">
    <property type="term" value="F:metal ion binding"/>
    <property type="evidence" value="ECO:0007669"/>
    <property type="project" value="UniProtKB-KW"/>
</dbReference>
<dbReference type="GO" id="GO:0004637">
    <property type="term" value="F:phosphoribosylamine-glycine ligase activity"/>
    <property type="evidence" value="ECO:0007669"/>
    <property type="project" value="UniProtKB-EC"/>
</dbReference>
<keyword evidence="7 17" id="KW-0547">Nucleotide-binding</keyword>
<dbReference type="InterPro" id="IPR016188">
    <property type="entry name" value="PurM-like_N"/>
</dbReference>
<keyword evidence="8" id="KW-0658">Purine biosynthesis</keyword>
<dbReference type="InterPro" id="IPR020562">
    <property type="entry name" value="PRibGlycinamide_synth_N"/>
</dbReference>
<evidence type="ECO:0000259" key="18">
    <source>
        <dbReference type="PROSITE" id="PS50975"/>
    </source>
</evidence>
<keyword evidence="11" id="KW-0464">Manganese</keyword>
<keyword evidence="20" id="KW-1185">Reference proteome</keyword>
<comment type="pathway">
    <text evidence="3">Purine metabolism; IMP biosynthesis via de novo pathway; N(1)-(5-phospho-D-ribosyl)glycinamide from 5-phospho-alpha-D-ribose 1-diphosphate: step 2/2.</text>
</comment>
<sequence>MAPVNVLLVGSGGREDAIAWALAKSSRVGTIFVAPGNGGTQAAKENIKNVTVDVGTNFSGLVRFSVENNVGLVVPGPEQPLVEGIASAFKAVGIPCFGPSKGAARLEGSKAFSKDFMKKHHIPTAAYEVFTDFNKAKSYVESVKGDIVIKASGLAAGKGVLLPESLDEAIEGLKSIMVDSVFGDAGQEVVIEERLTGEEVSVLAFSDGYTVIAMPAAQDHKRAYDGDKGPNTGGMGAYAPAPIYTAELAAKVQTTVLQATVDGMRRDGFPFVGVLYAGLMLTPAGPKVLEFNARFGDPETQVVLPLLDDSSDLFEIMLAAAEGRLDSVRVAFKDACAATVVLAASGYPGAYQKGQDIKIASVPSGVHIFHAGTNADCGTLKTAGGRVLAVTGVASDLRQAIAKAYEHVQAVQFEGAHFRKDIGHRAVALLSGKKTSSGATYAAAGVDIDAGNDLVEQIKPLVKATRRAGADADLGGFGGLFDLKAAGYSDPVLVSGTDGVGTKLTVAQKVGKHDTIGIDLVAMNVNDVIVQGAEPLFFLDYYASSKLEVGVARDVIAGIAAGCKDAGCALVGGETAEMPGIYSHGDYDLAGFVVGAVERHDVLPDLESMAEGDIVLGLASSGVHSNGYSLVRHVVAMSGLSYSSPCPFPPPHPGQTLGEALLVPTRIYVRQLLPAVRRKLIKGMAHITGGGFPDNIPRTLPDHLGVQIDARGWPLPPLFKWLKKTGDIADFELSRTFNCGIGMILVVGKDKVDEVTALLKQAGEDVYQIGKLVKRVGKEEQVEVVGTDSAWVC</sequence>
<dbReference type="GO" id="GO:0004641">
    <property type="term" value="F:phosphoribosylformylglycinamidine cyclo-ligase activity"/>
    <property type="evidence" value="ECO:0007669"/>
    <property type="project" value="UniProtKB-EC"/>
</dbReference>
<dbReference type="InterPro" id="IPR037123">
    <property type="entry name" value="PRibGlycinamide_synth_C_sf"/>
</dbReference>
<reference evidence="19" key="1">
    <citation type="submission" date="2020-05" db="EMBL/GenBank/DDBJ databases">
        <title>Phylogenomic resolution of chytrid fungi.</title>
        <authorList>
            <person name="Stajich J.E."/>
            <person name="Amses K."/>
            <person name="Simmons R."/>
            <person name="Seto K."/>
            <person name="Myers J."/>
            <person name="Bonds A."/>
            <person name="Quandt C.A."/>
            <person name="Barry K."/>
            <person name="Liu P."/>
            <person name="Grigoriev I."/>
            <person name="Longcore J.E."/>
            <person name="James T.Y."/>
        </authorList>
    </citation>
    <scope>NUCLEOTIDE SEQUENCE</scope>
    <source>
        <strain evidence="19">JEL0379</strain>
    </source>
</reference>
<comment type="cofactor">
    <cofactor evidence="1">
        <name>Mg(2+)</name>
        <dbReference type="ChEBI" id="CHEBI:18420"/>
    </cofactor>
</comment>
<dbReference type="Gene3D" id="3.30.470.20">
    <property type="entry name" value="ATP-grasp fold, B domain"/>
    <property type="match status" value="1"/>
</dbReference>
<dbReference type="FunFam" id="3.30.1490.20:FF:000006">
    <property type="entry name" value="phosphoribosylamine--glycine ligase, chloroplastic-like"/>
    <property type="match status" value="1"/>
</dbReference>
<dbReference type="SUPFAM" id="SSF51246">
    <property type="entry name" value="Rudiment single hybrid motif"/>
    <property type="match status" value="1"/>
</dbReference>
<dbReference type="SUPFAM" id="SSF52440">
    <property type="entry name" value="PreATP-grasp domain"/>
    <property type="match status" value="1"/>
</dbReference>
<dbReference type="HAMAP" id="MF_00138">
    <property type="entry name" value="GARS"/>
    <property type="match status" value="1"/>
</dbReference>
<dbReference type="InterPro" id="IPR010918">
    <property type="entry name" value="PurM-like_C_dom"/>
</dbReference>
<dbReference type="SUPFAM" id="SSF56042">
    <property type="entry name" value="PurM C-terminal domain-like"/>
    <property type="match status" value="1"/>
</dbReference>
<dbReference type="InterPro" id="IPR020560">
    <property type="entry name" value="PRibGlycinamide_synth_C-dom"/>
</dbReference>
<evidence type="ECO:0000256" key="8">
    <source>
        <dbReference type="ARBA" id="ARBA00022755"/>
    </source>
</evidence>
<gene>
    <name evidence="19" type="ORF">HDU87_000073</name>
</gene>
<dbReference type="Gene3D" id="3.90.650.10">
    <property type="entry name" value="PurM-like C-terminal domain"/>
    <property type="match status" value="1"/>
</dbReference>
<dbReference type="GO" id="GO:0006189">
    <property type="term" value="P:'de novo' IMP biosynthetic process"/>
    <property type="evidence" value="ECO:0007669"/>
    <property type="project" value="InterPro"/>
</dbReference>
<evidence type="ECO:0000256" key="16">
    <source>
        <dbReference type="ARBA" id="ARBA00049057"/>
    </source>
</evidence>
<evidence type="ECO:0000313" key="20">
    <source>
        <dbReference type="Proteomes" id="UP001212152"/>
    </source>
</evidence>
<evidence type="ECO:0000256" key="14">
    <source>
        <dbReference type="ARBA" id="ARBA00029444"/>
    </source>
</evidence>
<dbReference type="GO" id="GO:0046084">
    <property type="term" value="P:adenine biosynthetic process"/>
    <property type="evidence" value="ECO:0007669"/>
    <property type="project" value="TreeGrafter"/>
</dbReference>
<evidence type="ECO:0000256" key="10">
    <source>
        <dbReference type="ARBA" id="ARBA00022842"/>
    </source>
</evidence>
<dbReference type="InterPro" id="IPR020561">
    <property type="entry name" value="PRibGlycinamid_synth_ATP-grasp"/>
</dbReference>
<dbReference type="Pfam" id="PF00586">
    <property type="entry name" value="AIRS"/>
    <property type="match status" value="1"/>
</dbReference>
<dbReference type="InterPro" id="IPR011054">
    <property type="entry name" value="Rudment_hybrid_motif"/>
</dbReference>